<dbReference type="InterPro" id="IPR033961">
    <property type="entry name" value="Exo84"/>
</dbReference>
<keyword evidence="4" id="KW-0813">Transport</keyword>
<dbReference type="Pfam" id="PF16528">
    <property type="entry name" value="Exo84_C"/>
    <property type="match status" value="1"/>
</dbReference>
<dbReference type="GO" id="GO:0006887">
    <property type="term" value="P:exocytosis"/>
    <property type="evidence" value="ECO:0007669"/>
    <property type="project" value="UniProtKB-KW"/>
</dbReference>
<evidence type="ECO:0000256" key="3">
    <source>
        <dbReference type="ARBA" id="ARBA00021269"/>
    </source>
</evidence>
<dbReference type="GO" id="GO:0015031">
    <property type="term" value="P:protein transport"/>
    <property type="evidence" value="ECO:0007669"/>
    <property type="project" value="UniProtKB-KW"/>
</dbReference>
<dbReference type="InterPro" id="IPR042561">
    <property type="entry name" value="Exo84_C_1"/>
</dbReference>
<feature type="region of interest" description="Disordered" evidence="7">
    <location>
        <begin position="170"/>
        <end position="195"/>
    </location>
</feature>
<dbReference type="InterPro" id="IPR042560">
    <property type="entry name" value="Exo84_C_2"/>
</dbReference>
<dbReference type="InterPro" id="IPR016159">
    <property type="entry name" value="Cullin_repeat-like_dom_sf"/>
</dbReference>
<dbReference type="Gene3D" id="1.20.58.1210">
    <property type="entry name" value="Exo84p, N-terminal helical domain"/>
    <property type="match status" value="1"/>
</dbReference>
<dbReference type="GO" id="GO:0006893">
    <property type="term" value="P:Golgi to plasma membrane transport"/>
    <property type="evidence" value="ECO:0007669"/>
    <property type="project" value="TreeGrafter"/>
</dbReference>
<dbReference type="Gene3D" id="1.20.58.1220">
    <property type="entry name" value="Exo84p, C-terminal helical domain"/>
    <property type="match status" value="1"/>
</dbReference>
<evidence type="ECO:0000256" key="4">
    <source>
        <dbReference type="ARBA" id="ARBA00022448"/>
    </source>
</evidence>
<dbReference type="InterPro" id="IPR032403">
    <property type="entry name" value="Exo84_C"/>
</dbReference>
<comment type="similarity">
    <text evidence="2">Belongs to the EXO84 family.</text>
</comment>
<reference evidence="9 10" key="1">
    <citation type="journal article" date="2015" name="Genome Biol. Evol.">
        <title>Phylogenomic analyses indicate that early fungi evolved digesting cell walls of algal ancestors of land plants.</title>
        <authorList>
            <person name="Chang Y."/>
            <person name="Wang S."/>
            <person name="Sekimoto S."/>
            <person name="Aerts A.L."/>
            <person name="Choi C."/>
            <person name="Clum A."/>
            <person name="LaButti K.M."/>
            <person name="Lindquist E.A."/>
            <person name="Yee Ngan C."/>
            <person name="Ohm R.A."/>
            <person name="Salamov A.A."/>
            <person name="Grigoriev I.V."/>
            <person name="Spatafora J.W."/>
            <person name="Berbee M.L."/>
        </authorList>
    </citation>
    <scope>NUCLEOTIDE SEQUENCE [LARGE SCALE GENOMIC DNA]</scope>
    <source>
        <strain evidence="9 10">NRRL 28638</strain>
    </source>
</reference>
<dbReference type="SUPFAM" id="SSF50729">
    <property type="entry name" value="PH domain-like"/>
    <property type="match status" value="1"/>
</dbReference>
<feature type="domain" description="Exocyst component Exo84 C-terminal" evidence="8">
    <location>
        <begin position="399"/>
        <end position="596"/>
    </location>
</feature>
<evidence type="ECO:0000256" key="7">
    <source>
        <dbReference type="SAM" id="MobiDB-lite"/>
    </source>
</evidence>
<dbReference type="OMA" id="AAWLPNR"/>
<evidence type="ECO:0000256" key="6">
    <source>
        <dbReference type="ARBA" id="ARBA00022927"/>
    </source>
</evidence>
<evidence type="ECO:0000256" key="5">
    <source>
        <dbReference type="ARBA" id="ARBA00022483"/>
    </source>
</evidence>
<dbReference type="Gene3D" id="2.30.29.30">
    <property type="entry name" value="Pleckstrin-homology domain (PH domain)/Phosphotyrosine-binding domain (PTB)"/>
    <property type="match status" value="1"/>
</dbReference>
<feature type="region of interest" description="Disordered" evidence="7">
    <location>
        <begin position="1"/>
        <end position="31"/>
    </location>
</feature>
<dbReference type="EMBL" id="KQ964528">
    <property type="protein sequence ID" value="KXN69639.1"/>
    <property type="molecule type" value="Genomic_DNA"/>
</dbReference>
<evidence type="ECO:0000313" key="10">
    <source>
        <dbReference type="Proteomes" id="UP000070444"/>
    </source>
</evidence>
<dbReference type="GO" id="GO:0000145">
    <property type="term" value="C:exocyst"/>
    <property type="evidence" value="ECO:0007669"/>
    <property type="project" value="InterPro"/>
</dbReference>
<dbReference type="PANTHER" id="PTHR21426">
    <property type="entry name" value="EXOCYST COMPLEX COMPONENT 8"/>
    <property type="match status" value="1"/>
</dbReference>
<keyword evidence="5" id="KW-0268">Exocytosis</keyword>
<sequence>MAFRSKKKDKKGYEKDLKKKGMPPKISAPTAIPPHLLKTKSRFDTYSAGSSANPNSTILNVVPASVPAPSKPRLNLQVEPEPFLVDNFNDDEYLQSLGALEDKGIKSFHQNLQDAYLKSTQKIQKHVYRHYHEFVTISKEITKLETDIIELHDILADLQTVGEVFLGKGESYEGQDGEESKAKDGDNSNSLGSKTDLNSTAYVEQIVSNEEENKLKLSKIWKAVQGSEDYLPHIPFRCPIMESPGWKELDPTNFRPKRDAHFFLLTDSFLVAVRAKRQTMLDITQATKASLIARSCWSLKEIHVADVKDNTNGVENAFKISRKNETFIYMAMNKEEKRRFLKALARANNEYVNRQKRQAMQKSSVDSITSSVHNLDISDGSHDAELEKLIVRASSLDSDFWNNLDVSINHHKYKEATESILQATSIIDSLPDRQFFKQELQNLLNYRIIQLCNILTNNILNCPHSSKKILLNNVKLLIKLGLIEQAQKVFFESRKNIIRIRIRQLKLDGNTLNFVRELSRTVFLLILNTCKWYTPNFTNLSMGSALINWVRSELENFCQLFRNQVFDNNIEFSVIELCLREANKECRKLREVGMDLNFVLDQLFLPDITRLATDSRYQGSKK</sequence>
<protein>
    <recommendedName>
        <fullName evidence="3">Exocyst complex component EXO84</fullName>
    </recommendedName>
</protein>
<evidence type="ECO:0000259" key="8">
    <source>
        <dbReference type="Pfam" id="PF16528"/>
    </source>
</evidence>
<comment type="subcellular location">
    <subcellularLocation>
        <location evidence="1">Cytoplasmic vesicle</location>
        <location evidence="1">Secretory vesicle</location>
    </subcellularLocation>
</comment>
<dbReference type="InterPro" id="IPR011993">
    <property type="entry name" value="PH-like_dom_sf"/>
</dbReference>
<keyword evidence="10" id="KW-1185">Reference proteome</keyword>
<dbReference type="Pfam" id="PF08700">
    <property type="entry name" value="VPS51_Exo84_N"/>
    <property type="match status" value="1"/>
</dbReference>
<dbReference type="Pfam" id="PF25345">
    <property type="entry name" value="PH_EXO84"/>
    <property type="match status" value="1"/>
</dbReference>
<accession>A0A137P3W6</accession>
<dbReference type="AlphaFoldDB" id="A0A137P3W6"/>
<dbReference type="PANTHER" id="PTHR21426:SF12">
    <property type="entry name" value="EXOCYST COMPLEX COMPONENT 8"/>
    <property type="match status" value="1"/>
</dbReference>
<dbReference type="Proteomes" id="UP000070444">
    <property type="component" value="Unassembled WGS sequence"/>
</dbReference>
<dbReference type="GO" id="GO:0030133">
    <property type="term" value="C:transport vesicle"/>
    <property type="evidence" value="ECO:0007669"/>
    <property type="project" value="UniProtKB-SubCell"/>
</dbReference>
<feature type="compositionally biased region" description="Basic residues" evidence="7">
    <location>
        <begin position="1"/>
        <end position="10"/>
    </location>
</feature>
<dbReference type="STRING" id="796925.A0A137P3W6"/>
<dbReference type="OrthoDB" id="642193at2759"/>
<evidence type="ECO:0000313" key="9">
    <source>
        <dbReference type="EMBL" id="KXN69639.1"/>
    </source>
</evidence>
<organism evidence="9 10">
    <name type="scientific">Conidiobolus coronatus (strain ATCC 28846 / CBS 209.66 / NRRL 28638)</name>
    <name type="common">Delacroixia coronata</name>
    <dbReference type="NCBI Taxonomy" id="796925"/>
    <lineage>
        <taxon>Eukaryota</taxon>
        <taxon>Fungi</taxon>
        <taxon>Fungi incertae sedis</taxon>
        <taxon>Zoopagomycota</taxon>
        <taxon>Entomophthoromycotina</taxon>
        <taxon>Entomophthoromycetes</taxon>
        <taxon>Entomophthorales</taxon>
        <taxon>Ancylistaceae</taxon>
        <taxon>Conidiobolus</taxon>
    </lineage>
</organism>
<evidence type="ECO:0000256" key="1">
    <source>
        <dbReference type="ARBA" id="ARBA00004398"/>
    </source>
</evidence>
<evidence type="ECO:0000256" key="2">
    <source>
        <dbReference type="ARBA" id="ARBA00007210"/>
    </source>
</evidence>
<name>A0A137P3W6_CONC2</name>
<dbReference type="SUPFAM" id="SSF74788">
    <property type="entry name" value="Cullin repeat-like"/>
    <property type="match status" value="1"/>
</dbReference>
<proteinExistence type="inferred from homology"/>
<keyword evidence="6" id="KW-0653">Protein transport</keyword>
<gene>
    <name evidence="9" type="ORF">CONCODRAFT_79236</name>
</gene>